<keyword evidence="4" id="KW-1185">Reference proteome</keyword>
<dbReference type="PANTHER" id="PTHR22576:SF37">
    <property type="entry name" value="MUCOSA-ASSOCIATED LYMPHOID TISSUE LYMPHOMA TRANSLOCATION PROTEIN 1"/>
    <property type="match status" value="1"/>
</dbReference>
<feature type="signal peptide" evidence="1">
    <location>
        <begin position="1"/>
        <end position="22"/>
    </location>
</feature>
<dbReference type="Gene3D" id="3.40.50.1460">
    <property type="match status" value="1"/>
</dbReference>
<organism evidence="3 4">
    <name type="scientific">Piscinibacter gummiphilus</name>
    <dbReference type="NCBI Taxonomy" id="946333"/>
    <lineage>
        <taxon>Bacteria</taxon>
        <taxon>Pseudomonadati</taxon>
        <taxon>Pseudomonadota</taxon>
        <taxon>Betaproteobacteria</taxon>
        <taxon>Burkholderiales</taxon>
        <taxon>Sphaerotilaceae</taxon>
        <taxon>Piscinibacter</taxon>
    </lineage>
</organism>
<dbReference type="SUPFAM" id="SSF81901">
    <property type="entry name" value="HCP-like"/>
    <property type="match status" value="1"/>
</dbReference>
<proteinExistence type="predicted"/>
<evidence type="ECO:0000313" key="3">
    <source>
        <dbReference type="EMBL" id="WOB09248.1"/>
    </source>
</evidence>
<sequence>MRTLVALGALALAACASGPATAPANLSEEQLMIVDCLLPGQVRQLGNFATSLSARRPQKLPAHECAQAGGEFALASKDPARALAIWLPFAQAGQAEAQTQVGEMYERGIGTVADPATAASWYARAAAQGDSRALINLASLHERGLGVKRDPVLAARLFRQASGQVGVPGRITIDLVDPVIVVPTPEAEGASPLVPLRGEGVRREIRGKVSSDAGLRQLMFNNKPLAVDSQGVFRAEIDLSQGGSEARFTAVDRQGGQASLNFRAVPAGNTPPPTRLNHGLPNARFHALIIANQAYRHWPRLNNPVNDAQDLKRMLEQRYGFETTLLLDSTRRDLFATFNTLRTKLKPEDNLLVFYAGHGDIEESTQRGYWVPVDGEKGNRSNWVSVVDVTDQINALGVRQVLVIADSCYSGTMARTALPVADADLVGERRWEALRAISQLRARVAMTSGGLEPVVDGGAGRNSLFASSLLEVLDAVHEPIETRRLFDAVAARFSLRAQRLKVQQKPQYAPIRFAGHEAGDFVFVPRR</sequence>
<evidence type="ECO:0000313" key="4">
    <source>
        <dbReference type="Proteomes" id="UP001303946"/>
    </source>
</evidence>
<feature type="domain" description="Peptidase C14 caspase" evidence="2">
    <location>
        <begin position="286"/>
        <end position="508"/>
    </location>
</feature>
<dbReference type="InterPro" id="IPR011990">
    <property type="entry name" value="TPR-like_helical_dom_sf"/>
</dbReference>
<dbReference type="RefSeq" id="WP_316702204.1">
    <property type="nucleotide sequence ID" value="NZ_CP136336.1"/>
</dbReference>
<reference evidence="3 4" key="1">
    <citation type="submission" date="2023-10" db="EMBL/GenBank/DDBJ databases">
        <title>Bacteria for the degradation of biodegradable plastic PBAT(Polybutylene adipate terephthalate).</title>
        <authorList>
            <person name="Weon H.-Y."/>
            <person name="Yeon J."/>
        </authorList>
    </citation>
    <scope>NUCLEOTIDE SEQUENCE [LARGE SCALE GENOMIC DNA]</scope>
    <source>
        <strain evidence="3 4">SBD 7-3</strain>
    </source>
</reference>
<dbReference type="Pfam" id="PF00656">
    <property type="entry name" value="Peptidase_C14"/>
    <property type="match status" value="1"/>
</dbReference>
<feature type="chain" id="PRO_5046330918" evidence="1">
    <location>
        <begin position="23"/>
        <end position="527"/>
    </location>
</feature>
<dbReference type="PANTHER" id="PTHR22576">
    <property type="entry name" value="MUCOSA ASSOCIATED LYMPHOID TISSUE LYMPHOMA TRANSLOCATION PROTEIN 1/PARACASPASE"/>
    <property type="match status" value="1"/>
</dbReference>
<dbReference type="SUPFAM" id="SSF52129">
    <property type="entry name" value="Caspase-like"/>
    <property type="match status" value="1"/>
</dbReference>
<evidence type="ECO:0000259" key="2">
    <source>
        <dbReference type="Pfam" id="PF00656"/>
    </source>
</evidence>
<dbReference type="InterPro" id="IPR052039">
    <property type="entry name" value="Caspase-related_regulators"/>
</dbReference>
<dbReference type="SMART" id="SM00671">
    <property type="entry name" value="SEL1"/>
    <property type="match status" value="2"/>
</dbReference>
<dbReference type="InterPro" id="IPR029030">
    <property type="entry name" value="Caspase-like_dom_sf"/>
</dbReference>
<accession>A0ABZ0CWG8</accession>
<dbReference type="Gene3D" id="1.25.40.10">
    <property type="entry name" value="Tetratricopeptide repeat domain"/>
    <property type="match status" value="1"/>
</dbReference>
<keyword evidence="1" id="KW-0732">Signal</keyword>
<protein>
    <submittedName>
        <fullName evidence="3">Caspase family protein</fullName>
    </submittedName>
</protein>
<dbReference type="InterPro" id="IPR011600">
    <property type="entry name" value="Pept_C14_caspase"/>
</dbReference>
<dbReference type="Proteomes" id="UP001303946">
    <property type="component" value="Chromosome"/>
</dbReference>
<dbReference type="PROSITE" id="PS51257">
    <property type="entry name" value="PROKAR_LIPOPROTEIN"/>
    <property type="match status" value="1"/>
</dbReference>
<dbReference type="InterPro" id="IPR006597">
    <property type="entry name" value="Sel1-like"/>
</dbReference>
<dbReference type="Pfam" id="PF08238">
    <property type="entry name" value="Sel1"/>
    <property type="match status" value="2"/>
</dbReference>
<dbReference type="EMBL" id="CP136336">
    <property type="protein sequence ID" value="WOB09248.1"/>
    <property type="molecule type" value="Genomic_DNA"/>
</dbReference>
<name>A0ABZ0CWG8_9BURK</name>
<evidence type="ECO:0000256" key="1">
    <source>
        <dbReference type="SAM" id="SignalP"/>
    </source>
</evidence>
<gene>
    <name evidence="3" type="ORF">RXV79_04115</name>
</gene>